<dbReference type="CDD" id="cd00173">
    <property type="entry name" value="SH2"/>
    <property type="match status" value="1"/>
</dbReference>
<accession>A0ABD3VS80</accession>
<dbReference type="Proteomes" id="UP001634394">
    <property type="component" value="Unassembled WGS sequence"/>
</dbReference>
<keyword evidence="6" id="KW-1185">Reference proteome</keyword>
<evidence type="ECO:0000256" key="3">
    <source>
        <dbReference type="SAM" id="MobiDB-lite"/>
    </source>
</evidence>
<dbReference type="InterPro" id="IPR000980">
    <property type="entry name" value="SH2"/>
</dbReference>
<dbReference type="SUPFAM" id="SSF55550">
    <property type="entry name" value="SH2 domain"/>
    <property type="match status" value="1"/>
</dbReference>
<evidence type="ECO:0000313" key="5">
    <source>
        <dbReference type="EMBL" id="KAL3863260.1"/>
    </source>
</evidence>
<protein>
    <recommendedName>
        <fullName evidence="4">SH2 domain-containing protein</fullName>
    </recommendedName>
</protein>
<dbReference type="EMBL" id="JBJQND010000010">
    <property type="protein sequence ID" value="KAL3863260.1"/>
    <property type="molecule type" value="Genomic_DNA"/>
</dbReference>
<dbReference type="Pfam" id="PF00017">
    <property type="entry name" value="SH2"/>
    <property type="match status" value="1"/>
</dbReference>
<feature type="domain" description="SH2" evidence="4">
    <location>
        <begin position="210"/>
        <end position="313"/>
    </location>
</feature>
<reference evidence="5 6" key="1">
    <citation type="submission" date="2024-11" db="EMBL/GenBank/DDBJ databases">
        <title>Chromosome-level genome assembly of the freshwater bivalve Anodonta woodiana.</title>
        <authorList>
            <person name="Chen X."/>
        </authorList>
    </citation>
    <scope>NUCLEOTIDE SEQUENCE [LARGE SCALE GENOMIC DNA]</scope>
    <source>
        <strain evidence="5">MN2024</strain>
        <tissue evidence="5">Gills</tissue>
    </source>
</reference>
<keyword evidence="1 2" id="KW-0727">SH2 domain</keyword>
<organism evidence="5 6">
    <name type="scientific">Sinanodonta woodiana</name>
    <name type="common">Chinese pond mussel</name>
    <name type="synonym">Anodonta woodiana</name>
    <dbReference type="NCBI Taxonomy" id="1069815"/>
    <lineage>
        <taxon>Eukaryota</taxon>
        <taxon>Metazoa</taxon>
        <taxon>Spiralia</taxon>
        <taxon>Lophotrochozoa</taxon>
        <taxon>Mollusca</taxon>
        <taxon>Bivalvia</taxon>
        <taxon>Autobranchia</taxon>
        <taxon>Heteroconchia</taxon>
        <taxon>Palaeoheterodonta</taxon>
        <taxon>Unionida</taxon>
        <taxon>Unionoidea</taxon>
        <taxon>Unionidae</taxon>
        <taxon>Unioninae</taxon>
        <taxon>Sinanodonta</taxon>
    </lineage>
</organism>
<dbReference type="SMART" id="SM00252">
    <property type="entry name" value="SH2"/>
    <property type="match status" value="1"/>
</dbReference>
<dbReference type="PROSITE" id="PS50001">
    <property type="entry name" value="SH2"/>
    <property type="match status" value="1"/>
</dbReference>
<dbReference type="AlphaFoldDB" id="A0ABD3VS80"/>
<dbReference type="GO" id="GO:0005737">
    <property type="term" value="C:cytoplasm"/>
    <property type="evidence" value="ECO:0007669"/>
    <property type="project" value="UniProtKB-ARBA"/>
</dbReference>
<evidence type="ECO:0000256" key="1">
    <source>
        <dbReference type="ARBA" id="ARBA00022999"/>
    </source>
</evidence>
<dbReference type="InterPro" id="IPR036860">
    <property type="entry name" value="SH2_dom_sf"/>
</dbReference>
<proteinExistence type="predicted"/>
<comment type="caution">
    <text evidence="5">The sequence shown here is derived from an EMBL/GenBank/DDBJ whole genome shotgun (WGS) entry which is preliminary data.</text>
</comment>
<dbReference type="PANTHER" id="PTHR14098:SF14">
    <property type="entry name" value="SH2 DOMAIN-CONTAINING PROTEIN"/>
    <property type="match status" value="1"/>
</dbReference>
<dbReference type="InterPro" id="IPR051751">
    <property type="entry name" value="Immunoreceptor_sig_adapters"/>
</dbReference>
<name>A0ABD3VS80_SINWO</name>
<feature type="compositionally biased region" description="Basic and acidic residues" evidence="3">
    <location>
        <begin position="83"/>
        <end position="92"/>
    </location>
</feature>
<feature type="region of interest" description="Disordered" evidence="3">
    <location>
        <begin position="1"/>
        <end position="37"/>
    </location>
</feature>
<dbReference type="Gene3D" id="3.30.505.10">
    <property type="entry name" value="SH2 domain"/>
    <property type="match status" value="1"/>
</dbReference>
<evidence type="ECO:0000313" key="6">
    <source>
        <dbReference type="Proteomes" id="UP001634394"/>
    </source>
</evidence>
<sequence length="323" mass="36946">MHLSQSISEDHDAASLDSDDNVPPVPPRLRTGKTMKEENQIFRPFGDSDIQNSTSAISTLAVVRKNPNIRHYHGNTLPPNMNAKEKYGDNTKHSSYTLPGKPNDKISKSKSFSPILNPKYSEDKFERATHRLDSLDNTGNTAHKTFIDDSYWSSPLWEKDDRGETSSNTHHVIPNQTMHSTDIIRMNRKKPIDIITEDRSVQEIASSFLWYHKNLDRSVAKHMLEKLSTNGAFLVRNASSSALPCHVYTLETYYEGKVYKFQISKEDGQLFFNGFPKRTFRTLEAMVEAMMTYGMDIQNELGECVHINLTLPWRICMENKADK</sequence>
<evidence type="ECO:0000256" key="2">
    <source>
        <dbReference type="PROSITE-ProRule" id="PRU00191"/>
    </source>
</evidence>
<evidence type="ECO:0000259" key="4">
    <source>
        <dbReference type="PROSITE" id="PS50001"/>
    </source>
</evidence>
<dbReference type="PANTHER" id="PTHR14098">
    <property type="entry name" value="SH2 DOMAIN CONTAINING PROTEIN"/>
    <property type="match status" value="1"/>
</dbReference>
<gene>
    <name evidence="5" type="ORF">ACJMK2_005025</name>
</gene>
<feature type="region of interest" description="Disordered" evidence="3">
    <location>
        <begin position="71"/>
        <end position="118"/>
    </location>
</feature>